<evidence type="ECO:0000313" key="4">
    <source>
        <dbReference type="EMBL" id="GMM45349.1"/>
    </source>
</evidence>
<evidence type="ECO:0008006" key="6">
    <source>
        <dbReference type="Google" id="ProtNLM"/>
    </source>
</evidence>
<evidence type="ECO:0000256" key="3">
    <source>
        <dbReference type="PROSITE-ProRule" id="PRU00221"/>
    </source>
</evidence>
<dbReference type="EMBL" id="BTGB01000002">
    <property type="protein sequence ID" value="GMM45349.1"/>
    <property type="molecule type" value="Genomic_DNA"/>
</dbReference>
<dbReference type="InterPro" id="IPR036322">
    <property type="entry name" value="WD40_repeat_dom_sf"/>
</dbReference>
<dbReference type="AlphaFoldDB" id="A0AAV5R3X1"/>
<dbReference type="Proteomes" id="UP001378960">
    <property type="component" value="Unassembled WGS sequence"/>
</dbReference>
<name>A0AAV5R3X1_PICKL</name>
<dbReference type="SUPFAM" id="SSF50978">
    <property type="entry name" value="WD40 repeat-like"/>
    <property type="match status" value="1"/>
</dbReference>
<sequence length="548" mass="62606">MNTLTLIAQYLYQNNHSDIANQIVNLPDFDKADKHYLKVKYEITNLLINDLLISEETFQLIVSKLSSLSSLSSSSSSQELSSNVRISIITFKFLEELIIAKNSTNALQILNSLPLDTDLSIRQNLSSLLLSSSNNTPNTYLSSINWKNINNLTQSRLLLVENLFKLLLPNNIYLNPNELQDKLNKAKNYENLLLPKFKPNSLPINEYFKINYHNDEVWFIKYSPNGNYLATGSRDKKIMIFDTLNEYKLINVFKLHSEAITYLSWNSSSTELLSLSFDQILRIWSINSNKCIKELDYRSIMIDSRLSCAKFHSNYEINNEIIIASNDGKLFKIQLFEDKSIKPNIILQFNSNKSIISPQIQDFTIQNNFIYAITLTNELIVFTLDNLKLIYKLQFNQQPISISSVSKSFSGINSNNSYILINLKPNQLIMINTSSMMDSTNDNLPYIETFYYLPNSSSNNYVLRGCAGGDYNPQMNNYNYHSSIVISGGGQNGEIWLWGNEGNVLHCLKAHDGLVNCVDWRGDDYFDESRGIHWASGSDDGKVIIWGV</sequence>
<dbReference type="InterPro" id="IPR001680">
    <property type="entry name" value="WD40_rpt"/>
</dbReference>
<feature type="repeat" description="WD" evidence="3">
    <location>
        <begin position="508"/>
        <end position="548"/>
    </location>
</feature>
<accession>A0AAV5R3X1</accession>
<keyword evidence="5" id="KW-1185">Reference proteome</keyword>
<keyword evidence="2" id="KW-0677">Repeat</keyword>
<protein>
    <recommendedName>
        <fullName evidence="6">WD40 repeat-like protein</fullName>
    </recommendedName>
</protein>
<feature type="repeat" description="WD" evidence="3">
    <location>
        <begin position="210"/>
        <end position="242"/>
    </location>
</feature>
<proteinExistence type="predicted"/>
<dbReference type="InterPro" id="IPR051350">
    <property type="entry name" value="WD_repeat-ST_regulator"/>
</dbReference>
<dbReference type="InterPro" id="IPR015943">
    <property type="entry name" value="WD40/YVTN_repeat-like_dom_sf"/>
</dbReference>
<feature type="repeat" description="WD" evidence="3">
    <location>
        <begin position="253"/>
        <end position="294"/>
    </location>
</feature>
<evidence type="ECO:0000256" key="1">
    <source>
        <dbReference type="ARBA" id="ARBA00022574"/>
    </source>
</evidence>
<organism evidence="4 5">
    <name type="scientific">Pichia kluyveri</name>
    <name type="common">Yeast</name>
    <dbReference type="NCBI Taxonomy" id="36015"/>
    <lineage>
        <taxon>Eukaryota</taxon>
        <taxon>Fungi</taxon>
        <taxon>Dikarya</taxon>
        <taxon>Ascomycota</taxon>
        <taxon>Saccharomycotina</taxon>
        <taxon>Pichiomycetes</taxon>
        <taxon>Pichiales</taxon>
        <taxon>Pichiaceae</taxon>
        <taxon>Pichia</taxon>
    </lineage>
</organism>
<keyword evidence="1 3" id="KW-0853">WD repeat</keyword>
<dbReference type="Gene3D" id="2.130.10.10">
    <property type="entry name" value="YVTN repeat-like/Quinoprotein amine dehydrogenase"/>
    <property type="match status" value="2"/>
</dbReference>
<evidence type="ECO:0000313" key="5">
    <source>
        <dbReference type="Proteomes" id="UP001378960"/>
    </source>
</evidence>
<dbReference type="PANTHER" id="PTHR22838:SF0">
    <property type="entry name" value="WD REPEAT-CONTAINING PROTEIN 26"/>
    <property type="match status" value="1"/>
</dbReference>
<dbReference type="PROSITE" id="PS50294">
    <property type="entry name" value="WD_REPEATS_REGION"/>
    <property type="match status" value="3"/>
</dbReference>
<dbReference type="PROSITE" id="PS50082">
    <property type="entry name" value="WD_REPEATS_2"/>
    <property type="match status" value="3"/>
</dbReference>
<comment type="caution">
    <text evidence="4">The sequence shown here is derived from an EMBL/GenBank/DDBJ whole genome shotgun (WGS) entry which is preliminary data.</text>
</comment>
<dbReference type="Pfam" id="PF00400">
    <property type="entry name" value="WD40"/>
    <property type="match status" value="3"/>
</dbReference>
<dbReference type="PANTHER" id="PTHR22838">
    <property type="entry name" value="WD REPEAT PROTEIN 26-RELATED"/>
    <property type="match status" value="1"/>
</dbReference>
<gene>
    <name evidence="4" type="ORF">DAPK24_019240</name>
</gene>
<dbReference type="SMART" id="SM00320">
    <property type="entry name" value="WD40"/>
    <property type="match status" value="4"/>
</dbReference>
<evidence type="ECO:0000256" key="2">
    <source>
        <dbReference type="ARBA" id="ARBA00022737"/>
    </source>
</evidence>
<reference evidence="4 5" key="1">
    <citation type="journal article" date="2023" name="Elife">
        <title>Identification of key yeast species and microbe-microbe interactions impacting larval growth of Drosophila in the wild.</title>
        <authorList>
            <person name="Mure A."/>
            <person name="Sugiura Y."/>
            <person name="Maeda R."/>
            <person name="Honda K."/>
            <person name="Sakurai N."/>
            <person name="Takahashi Y."/>
            <person name="Watada M."/>
            <person name="Katoh T."/>
            <person name="Gotoh A."/>
            <person name="Gotoh Y."/>
            <person name="Taniguchi I."/>
            <person name="Nakamura K."/>
            <person name="Hayashi T."/>
            <person name="Katayama T."/>
            <person name="Uemura T."/>
            <person name="Hattori Y."/>
        </authorList>
    </citation>
    <scope>NUCLEOTIDE SEQUENCE [LARGE SCALE GENOMIC DNA]</scope>
    <source>
        <strain evidence="4 5">PK-24</strain>
    </source>
</reference>